<proteinExistence type="predicted"/>
<comment type="caution">
    <text evidence="1">The sequence shown here is derived from an EMBL/GenBank/DDBJ whole genome shotgun (WGS) entry which is preliminary data.</text>
</comment>
<gene>
    <name evidence="1" type="ORF">Tco_1042006</name>
    <name evidence="2" type="ORF">Tco_1042013</name>
</gene>
<organism evidence="1 3">
    <name type="scientific">Tanacetum coccineum</name>
    <dbReference type="NCBI Taxonomy" id="301880"/>
    <lineage>
        <taxon>Eukaryota</taxon>
        <taxon>Viridiplantae</taxon>
        <taxon>Streptophyta</taxon>
        <taxon>Embryophyta</taxon>
        <taxon>Tracheophyta</taxon>
        <taxon>Spermatophyta</taxon>
        <taxon>Magnoliopsida</taxon>
        <taxon>eudicotyledons</taxon>
        <taxon>Gunneridae</taxon>
        <taxon>Pentapetalae</taxon>
        <taxon>asterids</taxon>
        <taxon>campanulids</taxon>
        <taxon>Asterales</taxon>
        <taxon>Asteraceae</taxon>
        <taxon>Asteroideae</taxon>
        <taxon>Anthemideae</taxon>
        <taxon>Anthemidinae</taxon>
        <taxon>Tanacetum</taxon>
    </lineage>
</organism>
<keyword evidence="3" id="KW-1185">Reference proteome</keyword>
<reference evidence="1" key="1">
    <citation type="journal article" date="2022" name="Int. J. Mol. Sci.">
        <title>Draft Genome of Tanacetum Coccineum: Genomic Comparison of Closely Related Tanacetum-Family Plants.</title>
        <authorList>
            <person name="Yamashiro T."/>
            <person name="Shiraishi A."/>
            <person name="Nakayama K."/>
            <person name="Satake H."/>
        </authorList>
    </citation>
    <scope>NUCLEOTIDE SEQUENCE</scope>
</reference>
<dbReference type="Proteomes" id="UP001151760">
    <property type="component" value="Unassembled WGS sequence"/>
</dbReference>
<sequence>MAETYYGDGGSSGFSRYTDAIEESLGVFDATGEERRWLETSERLDTNIQYHPGQGVTPFLFNVVALNALNQKAQRDTGGVCGYSAECYDSIREKVMMEAHIRFTIHPGPKLEHHRASWFVTSRWRFLYGNGNEISMDFVTVLPTLTLLRKDMIAIGCG</sequence>
<dbReference type="EMBL" id="BQNB010018517">
    <property type="protein sequence ID" value="GJT75288.1"/>
    <property type="molecule type" value="Genomic_DNA"/>
</dbReference>
<name>A0ABQ5GJB6_9ASTR</name>
<dbReference type="EMBL" id="BQNB010018517">
    <property type="protein sequence ID" value="GJT75281.1"/>
    <property type="molecule type" value="Genomic_DNA"/>
</dbReference>
<reference evidence="1" key="2">
    <citation type="submission" date="2022-01" db="EMBL/GenBank/DDBJ databases">
        <authorList>
            <person name="Yamashiro T."/>
            <person name="Shiraishi A."/>
            <person name="Satake H."/>
            <person name="Nakayama K."/>
        </authorList>
    </citation>
    <scope>NUCLEOTIDE SEQUENCE</scope>
</reference>
<evidence type="ECO:0000313" key="3">
    <source>
        <dbReference type="Proteomes" id="UP001151760"/>
    </source>
</evidence>
<protein>
    <submittedName>
        <fullName evidence="1">Uncharacterized protein</fullName>
    </submittedName>
</protein>
<evidence type="ECO:0000313" key="1">
    <source>
        <dbReference type="EMBL" id="GJT75281.1"/>
    </source>
</evidence>
<evidence type="ECO:0000313" key="2">
    <source>
        <dbReference type="EMBL" id="GJT75288.1"/>
    </source>
</evidence>
<accession>A0ABQ5GJB6</accession>